<organism evidence="2 3">
    <name type="scientific">Muribaculum intestinale</name>
    <dbReference type="NCBI Taxonomy" id="1796646"/>
    <lineage>
        <taxon>Bacteria</taxon>
        <taxon>Pseudomonadati</taxon>
        <taxon>Bacteroidota</taxon>
        <taxon>Bacteroidia</taxon>
        <taxon>Bacteroidales</taxon>
        <taxon>Muribaculaceae</taxon>
        <taxon>Muribaculum</taxon>
    </lineage>
</organism>
<reference evidence="3" key="1">
    <citation type="submission" date="2016-04" db="EMBL/GenBank/DDBJ databases">
        <title>Complete Genome Sequences of Twelve Strains of a Stable Defined Moderately Diverse Mouse Microbiota 2 (sDMDMm2).</title>
        <authorList>
            <person name="Uchimura Y."/>
            <person name="Wyss M."/>
            <person name="Brugiroux S."/>
            <person name="Limenitakis J.P."/>
            <person name="Stecher B."/>
            <person name="McCoy K.D."/>
            <person name="Macpherson A.J."/>
        </authorList>
    </citation>
    <scope>NUCLEOTIDE SEQUENCE [LARGE SCALE GENOMIC DNA]</scope>
    <source>
        <strain evidence="3">YL27</strain>
    </source>
</reference>
<dbReference type="InterPro" id="IPR009061">
    <property type="entry name" value="DNA-bd_dom_put_sf"/>
</dbReference>
<evidence type="ECO:0000313" key="3">
    <source>
        <dbReference type="Proteomes" id="UP000186351"/>
    </source>
</evidence>
<keyword evidence="3" id="KW-1185">Reference proteome</keyword>
<dbReference type="AlphaFoldDB" id="A0A1B1S842"/>
<dbReference type="EMBL" id="CP015402">
    <property type="protein sequence ID" value="ANU62964.1"/>
    <property type="molecule type" value="Genomic_DNA"/>
</dbReference>
<dbReference type="GO" id="GO:0003677">
    <property type="term" value="F:DNA binding"/>
    <property type="evidence" value="ECO:0007669"/>
    <property type="project" value="UniProtKB-KW"/>
</dbReference>
<name>A0A1B1S842_9BACT</name>
<accession>A0A1Z2XKK2</accession>
<proteinExistence type="predicted"/>
<gene>
    <name evidence="2" type="ORF">A4V02_04020</name>
</gene>
<dbReference type="Proteomes" id="UP000186351">
    <property type="component" value="Chromosome"/>
</dbReference>
<feature type="domain" description="Helix-turn-helix" evidence="1">
    <location>
        <begin position="51"/>
        <end position="100"/>
    </location>
</feature>
<dbReference type="OrthoDB" id="1263240at2"/>
<accession>A0A1B1S842</accession>
<dbReference type="KEGG" id="pary:A4V02_04020"/>
<protein>
    <submittedName>
        <fullName evidence="2">DNA-binding protein</fullName>
    </submittedName>
</protein>
<dbReference type="RefSeq" id="WP_068960324.1">
    <property type="nucleotide sequence ID" value="NZ_CAJTCT010000034.1"/>
</dbReference>
<dbReference type="GeneID" id="65536012"/>
<sequence length="103" mass="11423">MIDINTLIESGITDFNITIKYSDLVILGDRLVERILGEVCPVAADNAVEKLLTKPEVMQKFGVCHTTLHNWAKAGVLVPVKVGRKIHYRLGDVQALLERRGGK</sequence>
<dbReference type="STRING" id="1796646.A4V02_04020"/>
<keyword evidence="2" id="KW-0238">DNA-binding</keyword>
<evidence type="ECO:0000259" key="1">
    <source>
        <dbReference type="Pfam" id="PF12728"/>
    </source>
</evidence>
<dbReference type="InterPro" id="IPR041657">
    <property type="entry name" value="HTH_17"/>
</dbReference>
<dbReference type="Pfam" id="PF12728">
    <property type="entry name" value="HTH_17"/>
    <property type="match status" value="1"/>
</dbReference>
<dbReference type="SUPFAM" id="SSF46955">
    <property type="entry name" value="Putative DNA-binding domain"/>
    <property type="match status" value="1"/>
</dbReference>
<evidence type="ECO:0000313" key="2">
    <source>
        <dbReference type="EMBL" id="ANU62964.1"/>
    </source>
</evidence>